<dbReference type="GO" id="GO:0022857">
    <property type="term" value="F:transmembrane transporter activity"/>
    <property type="evidence" value="ECO:0007669"/>
    <property type="project" value="TreeGrafter"/>
</dbReference>
<keyword evidence="2" id="KW-1003">Cell membrane</keyword>
<organism evidence="9">
    <name type="scientific">Roseihalotalea indica</name>
    <dbReference type="NCBI Taxonomy" id="2867963"/>
    <lineage>
        <taxon>Bacteria</taxon>
        <taxon>Pseudomonadati</taxon>
        <taxon>Bacteroidota</taxon>
        <taxon>Cytophagia</taxon>
        <taxon>Cytophagales</taxon>
        <taxon>Catalimonadaceae</taxon>
        <taxon>Roseihalotalea</taxon>
    </lineage>
</organism>
<comment type="subcellular location">
    <subcellularLocation>
        <location evidence="1">Cell membrane</location>
        <topology evidence="1">Multi-pass membrane protein</topology>
    </subcellularLocation>
</comment>
<dbReference type="GO" id="GO:0005886">
    <property type="term" value="C:plasma membrane"/>
    <property type="evidence" value="ECO:0007669"/>
    <property type="project" value="UniProtKB-SubCell"/>
</dbReference>
<dbReference type="PANTHER" id="PTHR30572">
    <property type="entry name" value="MEMBRANE COMPONENT OF TRANSPORTER-RELATED"/>
    <property type="match status" value="1"/>
</dbReference>
<keyword evidence="4 6" id="KW-1133">Transmembrane helix</keyword>
<keyword evidence="3 6" id="KW-0812">Transmembrane</keyword>
<accession>A0AA49GMW1</accession>
<evidence type="ECO:0000256" key="4">
    <source>
        <dbReference type="ARBA" id="ARBA00022989"/>
    </source>
</evidence>
<feature type="transmembrane region" description="Helical" evidence="6">
    <location>
        <begin position="290"/>
        <end position="312"/>
    </location>
</feature>
<evidence type="ECO:0000259" key="7">
    <source>
        <dbReference type="Pfam" id="PF02687"/>
    </source>
</evidence>
<feature type="transmembrane region" description="Helical" evidence="6">
    <location>
        <begin position="756"/>
        <end position="780"/>
    </location>
</feature>
<evidence type="ECO:0000256" key="6">
    <source>
        <dbReference type="SAM" id="Phobius"/>
    </source>
</evidence>
<gene>
    <name evidence="9" type="ORF">K4G66_03590</name>
</gene>
<feature type="transmembrane region" description="Helical" evidence="6">
    <location>
        <begin position="381"/>
        <end position="404"/>
    </location>
</feature>
<reference evidence="9" key="2">
    <citation type="journal article" date="2024" name="Antonie Van Leeuwenhoek">
        <title>Roseihalotalea indica gen. nov., sp. nov., a halophilic Bacteroidetes from mesopelagic Southwest Indian Ocean with higher carbohydrate metabolic potential.</title>
        <authorList>
            <person name="Chen B."/>
            <person name="Zhang M."/>
            <person name="Lin D."/>
            <person name="Ye J."/>
            <person name="Tang K."/>
        </authorList>
    </citation>
    <scope>NUCLEOTIDE SEQUENCE</scope>
    <source>
        <strain evidence="9">TK19036</strain>
    </source>
</reference>
<evidence type="ECO:0000256" key="2">
    <source>
        <dbReference type="ARBA" id="ARBA00022475"/>
    </source>
</evidence>
<keyword evidence="5 6" id="KW-0472">Membrane</keyword>
<feature type="transmembrane region" description="Helical" evidence="6">
    <location>
        <begin position="333"/>
        <end position="361"/>
    </location>
</feature>
<dbReference type="PANTHER" id="PTHR30572:SF18">
    <property type="entry name" value="ABC-TYPE MACROLIDE FAMILY EXPORT SYSTEM PERMEASE COMPONENT 2"/>
    <property type="match status" value="1"/>
</dbReference>
<evidence type="ECO:0000256" key="1">
    <source>
        <dbReference type="ARBA" id="ARBA00004651"/>
    </source>
</evidence>
<name>A0AA49GMW1_9BACT</name>
<dbReference type="InterPro" id="IPR050250">
    <property type="entry name" value="Macrolide_Exporter_MacB"/>
</dbReference>
<evidence type="ECO:0000259" key="8">
    <source>
        <dbReference type="Pfam" id="PF12704"/>
    </source>
</evidence>
<reference evidence="9" key="1">
    <citation type="journal article" date="2023" name="Comput. Struct. Biotechnol. J.">
        <title>Discovery of a novel marine Bacteroidetes with a rich repertoire of carbohydrate-active enzymes.</title>
        <authorList>
            <person name="Chen B."/>
            <person name="Liu G."/>
            <person name="Chen Q."/>
            <person name="Wang H."/>
            <person name="Liu L."/>
            <person name="Tang K."/>
        </authorList>
    </citation>
    <scope>NUCLEOTIDE SEQUENCE</scope>
    <source>
        <strain evidence="9">TK19036</strain>
    </source>
</reference>
<feature type="transmembrane region" description="Helical" evidence="6">
    <location>
        <begin position="718"/>
        <end position="744"/>
    </location>
</feature>
<dbReference type="Pfam" id="PF02687">
    <property type="entry name" value="FtsX"/>
    <property type="match status" value="2"/>
</dbReference>
<evidence type="ECO:0000256" key="5">
    <source>
        <dbReference type="ARBA" id="ARBA00023136"/>
    </source>
</evidence>
<protein>
    <submittedName>
        <fullName evidence="9">ABC transporter permease</fullName>
    </submittedName>
</protein>
<feature type="transmembrane region" description="Helical" evidence="6">
    <location>
        <begin position="677"/>
        <end position="698"/>
    </location>
</feature>
<sequence length="797" mass="89155">MLKNYLKVALRNLWKRKAQTLINVLGLSLGLASAIVIFLIVRYELSFDRFHTKVDRVYRIVTDFKSPDGEGGNSGVPRPLPEALRQDFPDVFAQIVPVEEYQNHRRVKVGDKTLFLDEMIAYTETGYLQLFDFPLLEGNAEKALSLPNEVLITQAVAQTLFGRSSDVVGEVINLNDMYELKVAGVLADLPAQTDLAFEMLISFSTIVRNRLEDEEWDNYNSAFQVYALLNEKTSPGDLQAQLTNYLSSYTADSDGWDAFLRLQPLTSIHHEGKYGGVPHRKAPHAILNGLLGLGAILVLLACINFINLATAVSTRRSKEIGVRKVVGSSRRQIAGYFLGEAFLVTVLATALALGLAEVSLIQLQHLYDYLQNVHLVIDLSLMLFLLILVLVVTLLAGGYPALLLSRFRPVQMFKTYLHAPQRNRLTVRRILVVFQFFAAQLFIVSVLVVGQQLQYLLEAPLGFNRQAILTLNFPDDDPQKQQRFKQTLQNHTGVEALSLSGHTAISQSRMATLIGYDGKSKEGSEDFAYYQFADADYFTTHQMTFLAGGTYPPSDSGSGFVANEAFVREVGATSPEEVIGKYVAMNDLALPIVGVVADYHTYTFDSQIPPLLITNYSPGYHYLNLKVNMVQADAVVKQLQQSWQESYPEFEFHYRFLDEALEGFYANYQRLLSLTQLFSGIAIAIGCLGLYGLVLFMAEQRTKEIGIRKVLGASVQQLLMLFSGEFLKLVLIAFCLAAPLAYFMMRQWLQSFEYRISIGLTIFVGCLLITLLLVMVTVGYRATRAALANPVDSLRNE</sequence>
<feature type="domain" description="ABC3 transporter permease C-terminal" evidence="7">
    <location>
        <begin position="293"/>
        <end position="407"/>
    </location>
</feature>
<dbReference type="AlphaFoldDB" id="A0AA49GMW1"/>
<feature type="domain" description="MacB-like periplasmic core" evidence="8">
    <location>
        <begin position="20"/>
        <end position="244"/>
    </location>
</feature>
<evidence type="ECO:0000313" key="9">
    <source>
        <dbReference type="EMBL" id="WKN37790.1"/>
    </source>
</evidence>
<dbReference type="EMBL" id="CP120682">
    <property type="protein sequence ID" value="WKN37790.1"/>
    <property type="molecule type" value="Genomic_DNA"/>
</dbReference>
<dbReference type="InterPro" id="IPR025857">
    <property type="entry name" value="MacB_PCD"/>
</dbReference>
<feature type="domain" description="ABC3 transporter permease C-terminal" evidence="7">
    <location>
        <begin position="677"/>
        <end position="778"/>
    </location>
</feature>
<feature type="transmembrane region" description="Helical" evidence="6">
    <location>
        <begin position="430"/>
        <end position="450"/>
    </location>
</feature>
<proteinExistence type="predicted"/>
<evidence type="ECO:0000256" key="3">
    <source>
        <dbReference type="ARBA" id="ARBA00022692"/>
    </source>
</evidence>
<dbReference type="InterPro" id="IPR003838">
    <property type="entry name" value="ABC3_permease_C"/>
</dbReference>
<feature type="transmembrane region" description="Helical" evidence="6">
    <location>
        <begin position="21"/>
        <end position="41"/>
    </location>
</feature>
<dbReference type="Pfam" id="PF12704">
    <property type="entry name" value="MacB_PCD"/>
    <property type="match status" value="1"/>
</dbReference>